<dbReference type="Gene3D" id="3.40.109.10">
    <property type="entry name" value="NADH Oxidase"/>
    <property type="match status" value="1"/>
</dbReference>
<evidence type="ECO:0000256" key="1">
    <source>
        <dbReference type="ARBA" id="ARBA00007118"/>
    </source>
</evidence>
<dbReference type="STRING" id="94869.SAMN04488529_102303"/>
<evidence type="ECO:0000313" key="3">
    <source>
        <dbReference type="EMBL" id="SDP15096.1"/>
    </source>
</evidence>
<evidence type="ECO:0000313" key="4">
    <source>
        <dbReference type="Proteomes" id="UP000198597"/>
    </source>
</evidence>
<dbReference type="Proteomes" id="UP000198597">
    <property type="component" value="Unassembled WGS sequence"/>
</dbReference>
<dbReference type="AlphaFoldDB" id="A0A1H0QEH4"/>
<sequence length="209" mass="24153">MELVNLIQERRSANNFIEGIEIPRFEFDEIFRLVTLTPSCYNLQHANYLVIDDAEKKEQLMEVAFKQYKIHTASAAVLVLGSKEANKDANKIYEGMLSLGILNQTEYNGILQIINSLYEGREEEFKVQEAIRNASLSAMMFMLIAKDRGWDTCPMIGFEPEAVKKLFNVPDKFEPVLLITIGKEDKTNRRLRGYRKPIQEFVNYNGFNK</sequence>
<protein>
    <submittedName>
        <fullName evidence="3">Putative NAD(P)H nitroreductase</fullName>
    </submittedName>
</protein>
<organism evidence="3 4">
    <name type="scientific">Clostridium gasigenes</name>
    <dbReference type="NCBI Taxonomy" id="94869"/>
    <lineage>
        <taxon>Bacteria</taxon>
        <taxon>Bacillati</taxon>
        <taxon>Bacillota</taxon>
        <taxon>Clostridia</taxon>
        <taxon>Eubacteriales</taxon>
        <taxon>Clostridiaceae</taxon>
        <taxon>Clostridium</taxon>
    </lineage>
</organism>
<dbReference type="OrthoDB" id="9812105at2"/>
<dbReference type="GO" id="GO:0016491">
    <property type="term" value="F:oxidoreductase activity"/>
    <property type="evidence" value="ECO:0007669"/>
    <property type="project" value="UniProtKB-KW"/>
</dbReference>
<dbReference type="RefSeq" id="WP_089967122.1">
    <property type="nucleotide sequence ID" value="NZ_FNJM01000002.1"/>
</dbReference>
<gene>
    <name evidence="3" type="ORF">SAMN04488529_102303</name>
</gene>
<keyword evidence="4" id="KW-1185">Reference proteome</keyword>
<dbReference type="InterPro" id="IPR000415">
    <property type="entry name" value="Nitroreductase-like"/>
</dbReference>
<accession>A0A1H0QEH4</accession>
<dbReference type="CDD" id="cd02137">
    <property type="entry name" value="MhqN-like"/>
    <property type="match status" value="1"/>
</dbReference>
<dbReference type="PANTHER" id="PTHR43673">
    <property type="entry name" value="NAD(P)H NITROREDUCTASE YDGI-RELATED"/>
    <property type="match status" value="1"/>
</dbReference>
<dbReference type="Pfam" id="PF00881">
    <property type="entry name" value="Nitroreductase"/>
    <property type="match status" value="1"/>
</dbReference>
<proteinExistence type="inferred from homology"/>
<name>A0A1H0QEH4_9CLOT</name>
<dbReference type="SUPFAM" id="SSF55469">
    <property type="entry name" value="FMN-dependent nitroreductase-like"/>
    <property type="match status" value="1"/>
</dbReference>
<dbReference type="InterPro" id="IPR029479">
    <property type="entry name" value="Nitroreductase"/>
</dbReference>
<reference evidence="3 4" key="1">
    <citation type="submission" date="2016-10" db="EMBL/GenBank/DDBJ databases">
        <authorList>
            <person name="de Groot N.N."/>
        </authorList>
    </citation>
    <scope>NUCLEOTIDE SEQUENCE [LARGE SCALE GENOMIC DNA]</scope>
    <source>
        <strain evidence="3 4">DSM 12272</strain>
    </source>
</reference>
<evidence type="ECO:0000256" key="2">
    <source>
        <dbReference type="ARBA" id="ARBA00023002"/>
    </source>
</evidence>
<dbReference type="EMBL" id="FNJM01000002">
    <property type="protein sequence ID" value="SDP15096.1"/>
    <property type="molecule type" value="Genomic_DNA"/>
</dbReference>
<keyword evidence="2" id="KW-0560">Oxidoreductase</keyword>
<comment type="similarity">
    <text evidence="1">Belongs to the nitroreductase family.</text>
</comment>
<dbReference type="PANTHER" id="PTHR43673:SF12">
    <property type="entry name" value="PROTEIN DRGA"/>
    <property type="match status" value="1"/>
</dbReference>